<dbReference type="GO" id="GO:0004252">
    <property type="term" value="F:serine-type endopeptidase activity"/>
    <property type="evidence" value="ECO:0007669"/>
    <property type="project" value="UniProtKB-EC"/>
</dbReference>
<proteinExistence type="inferred from homology"/>
<evidence type="ECO:0000256" key="6">
    <source>
        <dbReference type="ARBA" id="ARBA00022729"/>
    </source>
</evidence>
<evidence type="ECO:0000256" key="14">
    <source>
        <dbReference type="RuleBase" id="RU363034"/>
    </source>
</evidence>
<dbReference type="CDD" id="cd00190">
    <property type="entry name" value="Tryp_SPc"/>
    <property type="match status" value="1"/>
</dbReference>
<dbReference type="PROSITE" id="PS00135">
    <property type="entry name" value="TRYPSIN_SER"/>
    <property type="match status" value="1"/>
</dbReference>
<feature type="chain" id="PRO_5010240939" description="Acrosin" evidence="15">
    <location>
        <begin position="20"/>
        <end position="475"/>
    </location>
</feature>
<dbReference type="SUPFAM" id="SSF50494">
    <property type="entry name" value="Trypsin-like serine proteases"/>
    <property type="match status" value="2"/>
</dbReference>
<dbReference type="InterPro" id="IPR009003">
    <property type="entry name" value="Peptidase_S1_PA"/>
</dbReference>
<dbReference type="PROSITE" id="PS50240">
    <property type="entry name" value="TRYPSIN_DOM"/>
    <property type="match status" value="1"/>
</dbReference>
<evidence type="ECO:0000256" key="9">
    <source>
        <dbReference type="ARBA" id="ARBA00023145"/>
    </source>
</evidence>
<dbReference type="Proteomes" id="UP000085678">
    <property type="component" value="Unplaced"/>
</dbReference>
<protein>
    <recommendedName>
        <fullName evidence="4">Acrosin</fullName>
        <ecNumber evidence="3">3.4.21.10</ecNumber>
    </recommendedName>
</protein>
<dbReference type="InterPro" id="IPR001314">
    <property type="entry name" value="Peptidase_S1A"/>
</dbReference>
<dbReference type="FunFam" id="2.40.10.10:FF:000060">
    <property type="entry name" value="Acrosin"/>
    <property type="match status" value="1"/>
</dbReference>
<accession>A0A1S3II73</accession>
<dbReference type="InterPro" id="IPR033116">
    <property type="entry name" value="TRYPSIN_SER"/>
</dbReference>
<evidence type="ECO:0000256" key="12">
    <source>
        <dbReference type="ARBA" id="ARBA00024195"/>
    </source>
</evidence>
<sequence length="475" mass="51364">MKFLTTLALAVMLSPMSQGLRCRGTGKCVRQGSCDGIVDANYTCRRAGKVCCVPSKNSTTVASNSIYEGSCGTVGNSRIVGGDTADAHEWPWQVSLHLNSREQHVCGGILVNEEWVVTAAHCVHGSGMNAPGDWTLVLGEHHLAEESNNEIRRSVGKIIAHPNYKSYGTYANDIALMKLATPIQMSRTMQPACVARPGQVFLGNGDCWITGWGDTKSNVSNEVLREFNTVIRTYAECKEGWGSYVLEDTHICIGDGSAGSCQKPSDEVSYNASVGSNAVTYVTRSGMNAPGDWTLVLGEHHLAEESNNEIRRSVGKIIAHPNYKSYGTYANDIALMKLATPIEVSRTMQPACVATPGQVFLGNGDCWITGWGDTKSNVSNEVLREFNTIIRTYAECKEGWGSYVLEDTHICIGDGSAGSCQGDSGGPLVCKVHGVWVLAGVTSWGYSGCRELGFPNVYTRVSEYANWLRDTINSN</sequence>
<dbReference type="FunFam" id="2.40.10.10:FF:000002">
    <property type="entry name" value="Transmembrane protease serine"/>
    <property type="match status" value="1"/>
</dbReference>
<dbReference type="KEGG" id="lak:106164542"/>
<dbReference type="GO" id="GO:0006508">
    <property type="term" value="P:proteolysis"/>
    <property type="evidence" value="ECO:0007669"/>
    <property type="project" value="UniProtKB-KW"/>
</dbReference>
<gene>
    <name evidence="18" type="primary">LOC106164542</name>
</gene>
<feature type="domain" description="Peptidase S1" evidence="16">
    <location>
        <begin position="79"/>
        <end position="473"/>
    </location>
</feature>
<comment type="function">
    <text evidence="2">Acrosin is the major protease of mammalian spermatozoa. It is a serine protease of trypsin-like cleavage specificity, it is synthesized in a zymogen form, proacrosin and stored in the acrosome.</text>
</comment>
<dbReference type="FunCoup" id="A0A1S3II73">
    <property type="interactions" value="4"/>
</dbReference>
<keyword evidence="5 14" id="KW-0645">Protease</keyword>
<comment type="catalytic activity">
    <reaction evidence="1">
        <text>Preferential cleavage: Arg-|-Xaa, Lys-|-Xaa.</text>
        <dbReference type="EC" id="3.4.21.10"/>
    </reaction>
</comment>
<evidence type="ECO:0000313" key="18">
    <source>
        <dbReference type="RefSeq" id="XP_013397940.1"/>
    </source>
</evidence>
<feature type="signal peptide" evidence="15">
    <location>
        <begin position="1"/>
        <end position="19"/>
    </location>
</feature>
<dbReference type="RefSeq" id="XP_013397940.1">
    <property type="nucleotide sequence ID" value="XM_013542486.2"/>
</dbReference>
<dbReference type="PROSITE" id="PS00134">
    <property type="entry name" value="TRYPSIN_HIS"/>
    <property type="match status" value="1"/>
</dbReference>
<dbReference type="SMART" id="SM00020">
    <property type="entry name" value="Tryp_SPc"/>
    <property type="match status" value="2"/>
</dbReference>
<dbReference type="AlphaFoldDB" id="A0A1S3II73"/>
<organism evidence="17 18">
    <name type="scientific">Lingula anatina</name>
    <name type="common">Brachiopod</name>
    <name type="synonym">Lingula unguis</name>
    <dbReference type="NCBI Taxonomy" id="7574"/>
    <lineage>
        <taxon>Eukaryota</taxon>
        <taxon>Metazoa</taxon>
        <taxon>Spiralia</taxon>
        <taxon>Lophotrochozoa</taxon>
        <taxon>Brachiopoda</taxon>
        <taxon>Linguliformea</taxon>
        <taxon>Lingulata</taxon>
        <taxon>Lingulida</taxon>
        <taxon>Linguloidea</taxon>
        <taxon>Lingulidae</taxon>
        <taxon>Lingula</taxon>
    </lineage>
</organism>
<dbReference type="PANTHER" id="PTHR24252:SF7">
    <property type="entry name" value="HYALIN"/>
    <property type="match status" value="1"/>
</dbReference>
<evidence type="ECO:0000256" key="5">
    <source>
        <dbReference type="ARBA" id="ARBA00022670"/>
    </source>
</evidence>
<reference evidence="18" key="1">
    <citation type="submission" date="2025-08" db="UniProtKB">
        <authorList>
            <consortium name="RefSeq"/>
        </authorList>
    </citation>
    <scope>IDENTIFICATION</scope>
    <source>
        <tissue evidence="18">Gonads</tissue>
    </source>
</reference>
<evidence type="ECO:0000256" key="10">
    <source>
        <dbReference type="ARBA" id="ARBA00023157"/>
    </source>
</evidence>
<dbReference type="Gene3D" id="2.40.10.10">
    <property type="entry name" value="Trypsin-like serine proteases"/>
    <property type="match status" value="2"/>
</dbReference>
<keyword evidence="10" id="KW-1015">Disulfide bond</keyword>
<evidence type="ECO:0000259" key="16">
    <source>
        <dbReference type="PROSITE" id="PS50240"/>
    </source>
</evidence>
<evidence type="ECO:0000256" key="15">
    <source>
        <dbReference type="SAM" id="SignalP"/>
    </source>
</evidence>
<dbReference type="Pfam" id="PF00089">
    <property type="entry name" value="Trypsin"/>
    <property type="match status" value="2"/>
</dbReference>
<keyword evidence="7 14" id="KW-0378">Hydrolase</keyword>
<keyword evidence="8 14" id="KW-0720">Serine protease</keyword>
<keyword evidence="17" id="KW-1185">Reference proteome</keyword>
<dbReference type="PANTHER" id="PTHR24252">
    <property type="entry name" value="ACROSIN-RELATED"/>
    <property type="match status" value="1"/>
</dbReference>
<name>A0A1S3II73_LINAN</name>
<keyword evidence="6 15" id="KW-0732">Signal</keyword>
<dbReference type="InParanoid" id="A0A1S3II73"/>
<comment type="similarity">
    <text evidence="12">Belongs to the peptidase S1 family. CLIP subfamily.</text>
</comment>
<evidence type="ECO:0000256" key="11">
    <source>
        <dbReference type="ARBA" id="ARBA00023180"/>
    </source>
</evidence>
<evidence type="ECO:0000256" key="1">
    <source>
        <dbReference type="ARBA" id="ARBA00001656"/>
    </source>
</evidence>
<evidence type="ECO:0000256" key="13">
    <source>
        <dbReference type="ARBA" id="ARBA00025832"/>
    </source>
</evidence>
<dbReference type="GeneID" id="106164542"/>
<keyword evidence="11" id="KW-0325">Glycoprotein</keyword>
<dbReference type="InterPro" id="IPR001254">
    <property type="entry name" value="Trypsin_dom"/>
</dbReference>
<evidence type="ECO:0000256" key="3">
    <source>
        <dbReference type="ARBA" id="ARBA00012050"/>
    </source>
</evidence>
<evidence type="ECO:0000256" key="2">
    <source>
        <dbReference type="ARBA" id="ARBA00003042"/>
    </source>
</evidence>
<evidence type="ECO:0000256" key="8">
    <source>
        <dbReference type="ARBA" id="ARBA00022825"/>
    </source>
</evidence>
<dbReference type="OrthoDB" id="6380398at2759"/>
<dbReference type="EC" id="3.4.21.10" evidence="3"/>
<evidence type="ECO:0000256" key="7">
    <source>
        <dbReference type="ARBA" id="ARBA00022801"/>
    </source>
</evidence>
<evidence type="ECO:0000256" key="4">
    <source>
        <dbReference type="ARBA" id="ARBA00017161"/>
    </source>
</evidence>
<evidence type="ECO:0000313" key="17">
    <source>
        <dbReference type="Proteomes" id="UP000085678"/>
    </source>
</evidence>
<keyword evidence="9" id="KW-0865">Zymogen</keyword>
<dbReference type="InterPro" id="IPR043504">
    <property type="entry name" value="Peptidase_S1_PA_chymotrypsin"/>
</dbReference>
<dbReference type="PRINTS" id="PR00722">
    <property type="entry name" value="CHYMOTRYPSIN"/>
</dbReference>
<dbReference type="STRING" id="7574.A0A1S3II73"/>
<dbReference type="InterPro" id="IPR018114">
    <property type="entry name" value="TRYPSIN_HIS"/>
</dbReference>
<comment type="subunit">
    <text evidence="13">Heavy chain (catalytic) and a light chain linked by two disulfide bonds. Forms a heterodimer with SERPINA5.</text>
</comment>